<keyword evidence="4" id="KW-0949">S-adenosyl-L-methionine</keyword>
<dbReference type="PROSITE" id="PS51562">
    <property type="entry name" value="RNA_CAP0_MT"/>
    <property type="match status" value="1"/>
</dbReference>
<accession>A0A250WQK6</accession>
<evidence type="ECO:0000256" key="6">
    <source>
        <dbReference type="ARBA" id="ARBA00023042"/>
    </source>
</evidence>
<dbReference type="SUPFAM" id="SSF53335">
    <property type="entry name" value="S-adenosyl-L-methionine-dependent methyltransferases"/>
    <property type="match status" value="1"/>
</dbReference>
<dbReference type="EC" id="2.1.1.56" evidence="1"/>
<comment type="catalytic activity">
    <reaction evidence="7">
        <text>a 5'-end (5'-triphosphoguanosine)-ribonucleoside in mRNA + S-adenosyl-L-methionine = a 5'-end (N(7)-methyl 5'-triphosphoguanosine)-ribonucleoside in mRNA + S-adenosyl-L-homocysteine</text>
        <dbReference type="Rhea" id="RHEA:67008"/>
        <dbReference type="Rhea" id="RHEA-COMP:17166"/>
        <dbReference type="Rhea" id="RHEA-COMP:17167"/>
        <dbReference type="ChEBI" id="CHEBI:57856"/>
        <dbReference type="ChEBI" id="CHEBI:59789"/>
        <dbReference type="ChEBI" id="CHEBI:156461"/>
        <dbReference type="ChEBI" id="CHEBI:167617"/>
        <dbReference type="EC" id="2.1.1.56"/>
    </reaction>
</comment>
<dbReference type="InterPro" id="IPR039753">
    <property type="entry name" value="RG7MT1"/>
</dbReference>
<dbReference type="PANTHER" id="PTHR12189:SF2">
    <property type="entry name" value="MRNA CAP GUANINE-N7 METHYLTRANSFERASE"/>
    <property type="match status" value="1"/>
</dbReference>
<keyword evidence="2" id="KW-0489">Methyltransferase</keyword>
<evidence type="ECO:0000256" key="1">
    <source>
        <dbReference type="ARBA" id="ARBA00011926"/>
    </source>
</evidence>
<dbReference type="CDD" id="cd02440">
    <property type="entry name" value="AdoMet_MTases"/>
    <property type="match status" value="1"/>
</dbReference>
<keyword evidence="5" id="KW-0694">RNA-binding</keyword>
<dbReference type="OrthoDB" id="10248867at2759"/>
<sequence>MANRDVVRSHYNAHAVDAPNFDIALAFRQKGRAAALKDFHNDVKRLLIRRFASNADMLLDLCCGRGGDMHKWLKFGVKYVKGLDISEGEIVEAARRFDELRAQEDNKTESRRQPLVAEFEPFAELGEKEWSDGQMYDVVTCNFALHYFFETERNLKIFLHNVALNLKPGGTFLGTIPCGKRVQHLLQDSGMFSSTMLKIQKRWQGPVEGAFGNAYTCAITDTVTEGKGDSEGSSEYLTFMAPIKEILASHGLVPVTDFQDPHLESIFNPGDRSEVLKHFNPRFPSSDPSLEIASAMFGAFVFRKLLNAPQPVSITTAA</sequence>
<gene>
    <name evidence="9" type="ORF">CEUSTIGMA_g534.t1</name>
</gene>
<evidence type="ECO:0000313" key="10">
    <source>
        <dbReference type="Proteomes" id="UP000232323"/>
    </source>
</evidence>
<dbReference type="Pfam" id="PF03291">
    <property type="entry name" value="mRNA_G-N7_MeTrfase"/>
    <property type="match status" value="1"/>
</dbReference>
<dbReference type="PANTHER" id="PTHR12189">
    <property type="entry name" value="MRNA GUANINE-7- METHYLTRANSFERASE"/>
    <property type="match status" value="1"/>
</dbReference>
<protein>
    <recommendedName>
        <fullName evidence="1">mRNA (guanine-N(7))-methyltransferase</fullName>
        <ecNumber evidence="1">2.1.1.56</ecNumber>
    </recommendedName>
</protein>
<keyword evidence="10" id="KW-1185">Reference proteome</keyword>
<keyword evidence="6" id="KW-0507">mRNA processing</keyword>
<evidence type="ECO:0000259" key="8">
    <source>
        <dbReference type="PROSITE" id="PS51562"/>
    </source>
</evidence>
<dbReference type="InterPro" id="IPR004971">
    <property type="entry name" value="mRNA_G-N7_MeTrfase_dom"/>
</dbReference>
<evidence type="ECO:0000256" key="5">
    <source>
        <dbReference type="ARBA" id="ARBA00022884"/>
    </source>
</evidence>
<dbReference type="InterPro" id="IPR029063">
    <property type="entry name" value="SAM-dependent_MTases_sf"/>
</dbReference>
<dbReference type="Gene3D" id="3.40.50.150">
    <property type="entry name" value="Vaccinia Virus protein VP39"/>
    <property type="match status" value="1"/>
</dbReference>
<comment type="caution">
    <text evidence="9">The sequence shown here is derived from an EMBL/GenBank/DDBJ whole genome shotgun (WGS) entry which is preliminary data.</text>
</comment>
<dbReference type="GO" id="GO:0005634">
    <property type="term" value="C:nucleus"/>
    <property type="evidence" value="ECO:0007669"/>
    <property type="project" value="TreeGrafter"/>
</dbReference>
<feature type="domain" description="MRNA cap 0 methyltransferase" evidence="8">
    <location>
        <begin position="31"/>
        <end position="305"/>
    </location>
</feature>
<dbReference type="GO" id="GO:0004482">
    <property type="term" value="F:mRNA 5'-cap (guanine-N7-)-methyltransferase activity"/>
    <property type="evidence" value="ECO:0007669"/>
    <property type="project" value="UniProtKB-EC"/>
</dbReference>
<keyword evidence="3" id="KW-0808">Transferase</keyword>
<proteinExistence type="predicted"/>
<organism evidence="9 10">
    <name type="scientific">Chlamydomonas eustigma</name>
    <dbReference type="NCBI Taxonomy" id="1157962"/>
    <lineage>
        <taxon>Eukaryota</taxon>
        <taxon>Viridiplantae</taxon>
        <taxon>Chlorophyta</taxon>
        <taxon>core chlorophytes</taxon>
        <taxon>Chlorophyceae</taxon>
        <taxon>CS clade</taxon>
        <taxon>Chlamydomonadales</taxon>
        <taxon>Chlamydomonadaceae</taxon>
        <taxon>Chlamydomonas</taxon>
    </lineage>
</organism>
<evidence type="ECO:0000256" key="2">
    <source>
        <dbReference type="ARBA" id="ARBA00022603"/>
    </source>
</evidence>
<dbReference type="GO" id="GO:0003723">
    <property type="term" value="F:RNA binding"/>
    <property type="evidence" value="ECO:0007669"/>
    <property type="project" value="UniProtKB-KW"/>
</dbReference>
<dbReference type="AlphaFoldDB" id="A0A250WQK6"/>
<dbReference type="Proteomes" id="UP000232323">
    <property type="component" value="Unassembled WGS sequence"/>
</dbReference>
<evidence type="ECO:0000256" key="3">
    <source>
        <dbReference type="ARBA" id="ARBA00022679"/>
    </source>
</evidence>
<reference evidence="9 10" key="1">
    <citation type="submission" date="2017-08" db="EMBL/GenBank/DDBJ databases">
        <title>Acidophilic green algal genome provides insights into adaptation to an acidic environment.</title>
        <authorList>
            <person name="Hirooka S."/>
            <person name="Hirose Y."/>
            <person name="Kanesaki Y."/>
            <person name="Higuchi S."/>
            <person name="Fujiwara T."/>
            <person name="Onuma R."/>
            <person name="Era A."/>
            <person name="Ohbayashi R."/>
            <person name="Uzuka A."/>
            <person name="Nozaki H."/>
            <person name="Yoshikawa H."/>
            <person name="Miyagishima S.Y."/>
        </authorList>
    </citation>
    <scope>NUCLEOTIDE SEQUENCE [LARGE SCALE GENOMIC DNA]</scope>
    <source>
        <strain evidence="9 10">NIES-2499</strain>
    </source>
</reference>
<evidence type="ECO:0000256" key="4">
    <source>
        <dbReference type="ARBA" id="ARBA00022691"/>
    </source>
</evidence>
<evidence type="ECO:0000256" key="7">
    <source>
        <dbReference type="ARBA" id="ARBA00044712"/>
    </source>
</evidence>
<dbReference type="STRING" id="1157962.A0A250WQK6"/>
<evidence type="ECO:0000313" key="9">
    <source>
        <dbReference type="EMBL" id="GAX73081.1"/>
    </source>
</evidence>
<name>A0A250WQK6_9CHLO</name>
<dbReference type="EMBL" id="BEGY01000002">
    <property type="protein sequence ID" value="GAX73081.1"/>
    <property type="molecule type" value="Genomic_DNA"/>
</dbReference>
<keyword evidence="6" id="KW-0506">mRNA capping</keyword>